<feature type="non-terminal residue" evidence="2">
    <location>
        <position position="203"/>
    </location>
</feature>
<sequence>MELKVKDVARRLNVSEKTVYKWLNEGTILGKRIGKNWFISDELFDKKENLTNENKSPNNNISYSKKSLEKELLLKFNSLISNGIDYGLENILPPRKLENKTVELISNHLLNSTGEIYLQGIGLREFFGDDVYSSVIKTFLDEDREIKIKALLVDPMGNYARARAIREYGDDYFEDVKYKSAPLFADSWISFNVIKSIINQSKK</sequence>
<accession>A0A382YZV7</accession>
<dbReference type="EMBL" id="UINC01179888">
    <property type="protein sequence ID" value="SVD88802.1"/>
    <property type="molecule type" value="Genomic_DNA"/>
</dbReference>
<name>A0A382YZV7_9ZZZZ</name>
<gene>
    <name evidence="2" type="ORF">METZ01_LOCUS441656</name>
</gene>
<dbReference type="InterPro" id="IPR009061">
    <property type="entry name" value="DNA-bd_dom_put_sf"/>
</dbReference>
<evidence type="ECO:0000259" key="1">
    <source>
        <dbReference type="Pfam" id="PF12728"/>
    </source>
</evidence>
<feature type="domain" description="Helix-turn-helix" evidence="1">
    <location>
        <begin position="3"/>
        <end position="40"/>
    </location>
</feature>
<dbReference type="NCBIfam" id="TIGR01764">
    <property type="entry name" value="excise"/>
    <property type="match status" value="1"/>
</dbReference>
<reference evidence="2" key="1">
    <citation type="submission" date="2018-05" db="EMBL/GenBank/DDBJ databases">
        <authorList>
            <person name="Lanie J.A."/>
            <person name="Ng W.-L."/>
            <person name="Kazmierczak K.M."/>
            <person name="Andrzejewski T.M."/>
            <person name="Davidsen T.M."/>
            <person name="Wayne K.J."/>
            <person name="Tettelin H."/>
            <person name="Glass J.I."/>
            <person name="Rusch D."/>
            <person name="Podicherti R."/>
            <person name="Tsui H.-C.T."/>
            <person name="Winkler M.E."/>
        </authorList>
    </citation>
    <scope>NUCLEOTIDE SEQUENCE</scope>
</reference>
<dbReference type="InterPro" id="IPR010093">
    <property type="entry name" value="SinI_DNA-bd"/>
</dbReference>
<organism evidence="2">
    <name type="scientific">marine metagenome</name>
    <dbReference type="NCBI Taxonomy" id="408172"/>
    <lineage>
        <taxon>unclassified sequences</taxon>
        <taxon>metagenomes</taxon>
        <taxon>ecological metagenomes</taxon>
    </lineage>
</organism>
<protein>
    <recommendedName>
        <fullName evidence="1">Helix-turn-helix domain-containing protein</fullName>
    </recommendedName>
</protein>
<dbReference type="InterPro" id="IPR041657">
    <property type="entry name" value="HTH_17"/>
</dbReference>
<dbReference type="SUPFAM" id="SSF46955">
    <property type="entry name" value="Putative DNA-binding domain"/>
    <property type="match status" value="1"/>
</dbReference>
<dbReference type="Pfam" id="PF12728">
    <property type="entry name" value="HTH_17"/>
    <property type="match status" value="1"/>
</dbReference>
<evidence type="ECO:0000313" key="2">
    <source>
        <dbReference type="EMBL" id="SVD88802.1"/>
    </source>
</evidence>
<dbReference type="GO" id="GO:0003677">
    <property type="term" value="F:DNA binding"/>
    <property type="evidence" value="ECO:0007669"/>
    <property type="project" value="InterPro"/>
</dbReference>
<dbReference type="AlphaFoldDB" id="A0A382YZV7"/>
<proteinExistence type="predicted"/>